<keyword evidence="2" id="KW-1185">Reference proteome</keyword>
<dbReference type="Proteomes" id="UP000075243">
    <property type="component" value="Unassembled WGS sequence"/>
</dbReference>
<dbReference type="STRING" id="3821.A0A151QYP7"/>
<keyword evidence="1" id="KW-0675">Receptor</keyword>
<sequence>MKQYFDAVIDVTIISYRYQFAEFTQPYTDPRVVMVVPLKSNVAHRTWLFLFMKPFTNTAKYCIEFIQAGPLYKIGEYGSLYGPLLNFFVQPCVRHFQGSMLIIQQCGHAKRRMSRKVSDVVQSNATSPTRYASSSLNMLHVNSMGWHTNQLLCTTWIDIIRACLLYHLQNS</sequence>
<dbReference type="EMBL" id="KQ484392">
    <property type="protein sequence ID" value="KYP35372.1"/>
    <property type="molecule type" value="Genomic_DNA"/>
</dbReference>
<organism evidence="1 2">
    <name type="scientific">Cajanus cajan</name>
    <name type="common">Pigeon pea</name>
    <name type="synonym">Cajanus indicus</name>
    <dbReference type="NCBI Taxonomy" id="3821"/>
    <lineage>
        <taxon>Eukaryota</taxon>
        <taxon>Viridiplantae</taxon>
        <taxon>Streptophyta</taxon>
        <taxon>Embryophyta</taxon>
        <taxon>Tracheophyta</taxon>
        <taxon>Spermatophyta</taxon>
        <taxon>Magnoliopsida</taxon>
        <taxon>eudicotyledons</taxon>
        <taxon>Gunneridae</taxon>
        <taxon>Pentapetalae</taxon>
        <taxon>rosids</taxon>
        <taxon>fabids</taxon>
        <taxon>Fabales</taxon>
        <taxon>Fabaceae</taxon>
        <taxon>Papilionoideae</taxon>
        <taxon>50 kb inversion clade</taxon>
        <taxon>NPAAA clade</taxon>
        <taxon>indigoferoid/millettioid clade</taxon>
        <taxon>Phaseoleae</taxon>
        <taxon>Cajanus</taxon>
    </lineage>
</organism>
<proteinExistence type="predicted"/>
<dbReference type="Gramene" id="C.cajan_42374.t">
    <property type="protein sequence ID" value="C.cajan_42374.t"/>
    <property type="gene ID" value="C.cajan_42374"/>
</dbReference>
<reference evidence="1" key="1">
    <citation type="journal article" date="2012" name="Nat. Biotechnol.">
        <title>Draft genome sequence of pigeonpea (Cajanus cajan), an orphan legume crop of resource-poor farmers.</title>
        <authorList>
            <person name="Varshney R.K."/>
            <person name="Chen W."/>
            <person name="Li Y."/>
            <person name="Bharti A.K."/>
            <person name="Saxena R.K."/>
            <person name="Schlueter J.A."/>
            <person name="Donoghue M.T."/>
            <person name="Azam S."/>
            <person name="Fan G."/>
            <person name="Whaley A.M."/>
            <person name="Farmer A.D."/>
            <person name="Sheridan J."/>
            <person name="Iwata A."/>
            <person name="Tuteja R."/>
            <person name="Penmetsa R.V."/>
            <person name="Wu W."/>
            <person name="Upadhyaya H.D."/>
            <person name="Yang S.P."/>
            <person name="Shah T."/>
            <person name="Saxena K.B."/>
            <person name="Michael T."/>
            <person name="McCombie W.R."/>
            <person name="Yang B."/>
            <person name="Zhang G."/>
            <person name="Yang H."/>
            <person name="Wang J."/>
            <person name="Spillane C."/>
            <person name="Cook D.R."/>
            <person name="May G.D."/>
            <person name="Xu X."/>
            <person name="Jackson S.A."/>
        </authorList>
    </citation>
    <scope>NUCLEOTIDE SEQUENCE [LARGE SCALE GENOMIC DNA]</scope>
</reference>
<evidence type="ECO:0000313" key="1">
    <source>
        <dbReference type="EMBL" id="KYP35372.1"/>
    </source>
</evidence>
<evidence type="ECO:0000313" key="2">
    <source>
        <dbReference type="Proteomes" id="UP000075243"/>
    </source>
</evidence>
<dbReference type="AlphaFoldDB" id="A0A151QYP7"/>
<name>A0A151QYP7_CAJCA</name>
<protein>
    <submittedName>
        <fullName evidence="1">Glutamate receptor 2.8</fullName>
    </submittedName>
</protein>
<gene>
    <name evidence="1" type="ORF">KK1_043590</name>
</gene>
<dbReference type="Gene3D" id="3.40.190.10">
    <property type="entry name" value="Periplasmic binding protein-like II"/>
    <property type="match status" value="1"/>
</dbReference>
<accession>A0A151QYP7</accession>